<evidence type="ECO:0008006" key="3">
    <source>
        <dbReference type="Google" id="ProtNLM"/>
    </source>
</evidence>
<keyword evidence="2" id="KW-1185">Reference proteome</keyword>
<dbReference type="EMBL" id="JAEHNY010000005">
    <property type="protein sequence ID" value="MBI6119723.1"/>
    <property type="molecule type" value="Genomic_DNA"/>
</dbReference>
<evidence type="ECO:0000313" key="2">
    <source>
        <dbReference type="Proteomes" id="UP000635665"/>
    </source>
</evidence>
<dbReference type="Proteomes" id="UP000635665">
    <property type="component" value="Unassembled WGS sequence"/>
</dbReference>
<proteinExistence type="predicted"/>
<protein>
    <recommendedName>
        <fullName evidence="3">Lipocalin-like domain-containing protein</fullName>
    </recommendedName>
</protein>
<dbReference type="RefSeq" id="WP_198638292.1">
    <property type="nucleotide sequence ID" value="NZ_JAEHNY010000005.1"/>
</dbReference>
<name>A0ABS0TFD0_9FLAO</name>
<sequence>MRVLNYLFVFTLSLFMLSCSGSRLEIGETSGKSGINYSDSKGLWKKLKSENEDSYSYTVNSISWTGNGSRTHISVKDGTVIRREYTYYKQDRNEDGEPIEIAIESYIETEEEIGNNAEGFDPLLIDELYETCFSEYLNVNREENTIYFDTDENGIISNCGFVEKGCVDDCFIGFRISEFKWL</sequence>
<evidence type="ECO:0000313" key="1">
    <source>
        <dbReference type="EMBL" id="MBI6119723.1"/>
    </source>
</evidence>
<reference evidence="1 2" key="1">
    <citation type="submission" date="2020-12" db="EMBL/GenBank/DDBJ databases">
        <title>Salegentibacter orientalis sp. nov., isolated from costal sediment.</title>
        <authorList>
            <person name="Lian F.-B."/>
        </authorList>
    </citation>
    <scope>NUCLEOTIDE SEQUENCE [LARGE SCALE GENOMIC DNA]</scope>
    <source>
        <strain evidence="1 2">F60176</strain>
    </source>
</reference>
<dbReference type="PROSITE" id="PS51257">
    <property type="entry name" value="PROKAR_LIPOPROTEIN"/>
    <property type="match status" value="1"/>
</dbReference>
<comment type="caution">
    <text evidence="1">The sequence shown here is derived from an EMBL/GenBank/DDBJ whole genome shotgun (WGS) entry which is preliminary data.</text>
</comment>
<organism evidence="1 2">
    <name type="scientific">Salegentibacter maritimus</name>
    <dbReference type="NCBI Taxonomy" id="2794347"/>
    <lineage>
        <taxon>Bacteria</taxon>
        <taxon>Pseudomonadati</taxon>
        <taxon>Bacteroidota</taxon>
        <taxon>Flavobacteriia</taxon>
        <taxon>Flavobacteriales</taxon>
        <taxon>Flavobacteriaceae</taxon>
        <taxon>Salegentibacter</taxon>
    </lineage>
</organism>
<accession>A0ABS0TFD0</accession>
<gene>
    <name evidence="1" type="ORF">I6U50_06780</name>
</gene>